<dbReference type="EMBL" id="UGTZ01000001">
    <property type="protein sequence ID" value="SUC33030.1"/>
    <property type="molecule type" value="Genomic_DNA"/>
</dbReference>
<evidence type="ECO:0000256" key="4">
    <source>
        <dbReference type="ARBA" id="ARBA00037106"/>
    </source>
</evidence>
<reference evidence="5" key="3">
    <citation type="submission" date="2023-10" db="EMBL/GenBank/DDBJ databases">
        <title>Analysis of Resistance Genes of Carbapenem-resistant Providencia rettgeri.</title>
        <authorList>
            <person name="Liu M."/>
        </authorList>
    </citation>
    <scope>NUCLEOTIDE SEQUENCE</scope>
    <source>
        <strain evidence="5">QITACRE101</strain>
    </source>
</reference>
<dbReference type="OMA" id="RTECINS"/>
<dbReference type="GO" id="GO:0006355">
    <property type="term" value="P:regulation of DNA-templated transcription"/>
    <property type="evidence" value="ECO:0007669"/>
    <property type="project" value="InterPro"/>
</dbReference>
<dbReference type="Gene3D" id="6.10.10.120">
    <property type="entry name" value="Antitoxin ParD1-like"/>
    <property type="match status" value="1"/>
</dbReference>
<protein>
    <recommendedName>
        <fullName evidence="2">Antitoxin ParD</fullName>
    </recommendedName>
</protein>
<proteinExistence type="inferred from homology"/>
<reference evidence="5" key="2">
    <citation type="submission" date="2023-04" db="EMBL/GenBank/DDBJ databases">
        <authorList>
            <person name="Li W."/>
        </authorList>
    </citation>
    <scope>NUCLEOTIDE SEQUENCE</scope>
    <source>
        <strain evidence="5">QITACRE101</strain>
    </source>
</reference>
<evidence type="ECO:0000313" key="7">
    <source>
        <dbReference type="Proteomes" id="UP000254208"/>
    </source>
</evidence>
<keyword evidence="3" id="KW-1277">Toxin-antitoxin system</keyword>
<dbReference type="PANTHER" id="PTHR36582:SF2">
    <property type="entry name" value="ANTITOXIN PARD"/>
    <property type="match status" value="1"/>
</dbReference>
<dbReference type="NCBIfam" id="TIGR02606">
    <property type="entry name" value="antidote_CC2985"/>
    <property type="match status" value="1"/>
</dbReference>
<evidence type="ECO:0000256" key="1">
    <source>
        <dbReference type="ARBA" id="ARBA00008580"/>
    </source>
</evidence>
<dbReference type="GeneID" id="93674630"/>
<name>A0A1B8SU98_PRORE</name>
<sequence>MARTTSVTIGAQLDEFVNQLISSGRYGSTSEVVRSALRLLEAQEKQTAALKMLIDAGEKSGESSLTLHDIAKKVKNAHNV</sequence>
<dbReference type="Pfam" id="PF03693">
    <property type="entry name" value="ParD_antitoxin"/>
    <property type="match status" value="1"/>
</dbReference>
<comment type="similarity">
    <text evidence="1">Belongs to the ParD antitoxin family.</text>
</comment>
<dbReference type="CDD" id="cd22231">
    <property type="entry name" value="RHH_NikR_HicB-like"/>
    <property type="match status" value="1"/>
</dbReference>
<dbReference type="SUPFAM" id="SSF47598">
    <property type="entry name" value="Ribbon-helix-helix"/>
    <property type="match status" value="1"/>
</dbReference>
<comment type="function">
    <text evidence="4">Antitoxin component of a type II toxin-antitoxin (TA) system. Neutralizes the effect of toxin ParE.</text>
</comment>
<evidence type="ECO:0000256" key="3">
    <source>
        <dbReference type="ARBA" id="ARBA00022649"/>
    </source>
</evidence>
<dbReference type="Proteomes" id="UP001162044">
    <property type="component" value="Unassembled WGS sequence"/>
</dbReference>
<dbReference type="InterPro" id="IPR022789">
    <property type="entry name" value="ParD"/>
</dbReference>
<dbReference type="EMBL" id="JARVQW010000005">
    <property type="protein sequence ID" value="MDH2306040.1"/>
    <property type="molecule type" value="Genomic_DNA"/>
</dbReference>
<evidence type="ECO:0000313" key="5">
    <source>
        <dbReference type="EMBL" id="MDH2306040.1"/>
    </source>
</evidence>
<dbReference type="Proteomes" id="UP000254208">
    <property type="component" value="Unassembled WGS sequence"/>
</dbReference>
<dbReference type="OrthoDB" id="9815501at2"/>
<dbReference type="AlphaFoldDB" id="A0A1B8SU98"/>
<organism evidence="5 8">
    <name type="scientific">Providencia rettgeri</name>
    <dbReference type="NCBI Taxonomy" id="587"/>
    <lineage>
        <taxon>Bacteria</taxon>
        <taxon>Pseudomonadati</taxon>
        <taxon>Pseudomonadota</taxon>
        <taxon>Gammaproteobacteria</taxon>
        <taxon>Enterobacterales</taxon>
        <taxon>Morganellaceae</taxon>
        <taxon>Providencia</taxon>
    </lineage>
</organism>
<evidence type="ECO:0000256" key="2">
    <source>
        <dbReference type="ARBA" id="ARBA00017940"/>
    </source>
</evidence>
<evidence type="ECO:0000313" key="8">
    <source>
        <dbReference type="Proteomes" id="UP001162044"/>
    </source>
</evidence>
<dbReference type="InterPro" id="IPR010985">
    <property type="entry name" value="Ribbon_hlx_hlx"/>
</dbReference>
<evidence type="ECO:0000313" key="6">
    <source>
        <dbReference type="EMBL" id="SUC33030.1"/>
    </source>
</evidence>
<reference evidence="6 7" key="1">
    <citation type="submission" date="2018-06" db="EMBL/GenBank/DDBJ databases">
        <authorList>
            <consortium name="Pathogen Informatics"/>
            <person name="Doyle S."/>
        </authorList>
    </citation>
    <scope>NUCLEOTIDE SEQUENCE [LARGE SCALE GENOMIC DNA]</scope>
    <source>
        <strain evidence="6 7">NCTC11801</strain>
    </source>
</reference>
<accession>A0A1B8SU98</accession>
<gene>
    <name evidence="6" type="primary">parD1_1</name>
    <name evidence="6" type="ORF">NCTC11801_04038</name>
    <name evidence="5" type="ORF">QDQ51_11530</name>
</gene>
<dbReference type="RefSeq" id="WP_004907981.1">
    <property type="nucleotide sequence ID" value="NZ_ABEXOA020000048.1"/>
</dbReference>
<dbReference type="PANTHER" id="PTHR36582">
    <property type="entry name" value="ANTITOXIN PARD"/>
    <property type="match status" value="1"/>
</dbReference>
<dbReference type="InterPro" id="IPR038296">
    <property type="entry name" value="ParD_sf"/>
</dbReference>